<keyword evidence="3" id="KW-1185">Reference proteome</keyword>
<evidence type="ECO:0000256" key="1">
    <source>
        <dbReference type="SAM" id="MobiDB-lite"/>
    </source>
</evidence>
<feature type="region of interest" description="Disordered" evidence="1">
    <location>
        <begin position="472"/>
        <end position="524"/>
    </location>
</feature>
<comment type="caution">
    <text evidence="2">The sequence shown here is derived from an EMBL/GenBank/DDBJ whole genome shotgun (WGS) entry which is preliminary data.</text>
</comment>
<name>A0AAD7C1Z0_9AGAR</name>
<evidence type="ECO:0000313" key="2">
    <source>
        <dbReference type="EMBL" id="KAJ7636687.1"/>
    </source>
</evidence>
<evidence type="ECO:0000313" key="3">
    <source>
        <dbReference type="Proteomes" id="UP001221142"/>
    </source>
</evidence>
<proteinExistence type="predicted"/>
<dbReference type="AlphaFoldDB" id="A0AAD7C1Z0"/>
<gene>
    <name evidence="2" type="ORF">FB45DRAFT_1138486</name>
</gene>
<protein>
    <submittedName>
        <fullName evidence="2">Uncharacterized protein</fullName>
    </submittedName>
</protein>
<sequence length="1094" mass="120002">MSLPARGRCLHCDDCGGTAYYRGTAVVGSPPTPDSACLCHHGYLAHLVNIVDDPSNPKNTLQRGPNRARKCGGFYSSRDHWVPGLPCDGCGASWLAHDGPTIPLSSISTSSGASTGSMSQPVVVSSSFTTPNLLSAPQTASSLFDNNPFVSKPQPTTAAVPATTSAFSDGHPNPGSHQVTYTTSRLDNPITMLTQAPRPIPARFVANPSASGTATQNRAASINRTTTGNGRSSRPQGGTRSHRFNQASGSSQSHQLEQFTEVTTLDEPISTANPAVVKFLIAMLPFSISHVDSSGLVGTVTYALRTSSRDLPNILARLKEYGLLLETFKVKAGAGDSFWQSMDASIREHLDAAFITLPGAGLSSYTFAQSLWELLAFWSATQSHERKLYAADALARDFTLDGLSKVLKQIRHPDHEHIKVLFVAPTQGHLEGPLPDNPFWPSHKCFAFRAMDGLPIINLDSTYETGLCVAGCPGQEDSSDSSAIVRRAKRDRSSDSVKKPPAQRRKSRNVAVSSDEFDSDSSSLPEATYQAILGRPLRPQTLKPEYVEISDSEPNVPPAPQPMTVAETEQQKLTAARQKFIKDTEDEIAQVLQNAIRTPVPKLTPVELLIWCAAITDAATASPDDIIALDISGPDIPSMAATLTELVDHLLSTPDDWEDFTPKDPKVTIARLPVCGCIFLPCGAHVQRVCLSHLSRRPMLTPCRYRNPDPAAADHLGAHGSGPERSVYLTALKKRLACEDRWASSNSSYKRPLFSPLKVVDHERAAAYRVDGAWAALFLVSLRLGPDPLCPFMLLAASQNSREWISELTLAEIHALDPSTAALLAPWFSVSHDRAFALPQEASHPALALAATYLPVQMSYFSKARSVEAHKELHVMLLCQIFYGCQDPYDMEEFKCFKAGVDLRLKGNHTFLSHFTGVAETKRLLATVYNRRFTSVNQALSLVRFAAKSSQPVVAGFYQEQFQLRFRRWARGVGFPPTLRGRFISEEQYQRDIDNPLARVNSLVQSITGTTLIPPESKFRLDLFLEEAEPQDQNDGPVRLHFHNCGRSLDVPFNGWLQNLLLQPVDYDDLQTVTEFDEWLSCEFSLRADDYNEI</sequence>
<feature type="compositionally biased region" description="Polar residues" evidence="1">
    <location>
        <begin position="208"/>
        <end position="256"/>
    </location>
</feature>
<feature type="compositionally biased region" description="Low complexity" evidence="1">
    <location>
        <begin position="154"/>
        <end position="166"/>
    </location>
</feature>
<dbReference type="Proteomes" id="UP001221142">
    <property type="component" value="Unassembled WGS sequence"/>
</dbReference>
<feature type="region of interest" description="Disordered" evidence="1">
    <location>
        <begin position="202"/>
        <end position="256"/>
    </location>
</feature>
<accession>A0AAD7C1Z0</accession>
<organism evidence="2 3">
    <name type="scientific">Roridomyces roridus</name>
    <dbReference type="NCBI Taxonomy" id="1738132"/>
    <lineage>
        <taxon>Eukaryota</taxon>
        <taxon>Fungi</taxon>
        <taxon>Dikarya</taxon>
        <taxon>Basidiomycota</taxon>
        <taxon>Agaricomycotina</taxon>
        <taxon>Agaricomycetes</taxon>
        <taxon>Agaricomycetidae</taxon>
        <taxon>Agaricales</taxon>
        <taxon>Marasmiineae</taxon>
        <taxon>Mycenaceae</taxon>
        <taxon>Roridomyces</taxon>
    </lineage>
</organism>
<reference evidence="2" key="1">
    <citation type="submission" date="2023-03" db="EMBL/GenBank/DDBJ databases">
        <title>Massive genome expansion in bonnet fungi (Mycena s.s.) driven by repeated elements and novel gene families across ecological guilds.</title>
        <authorList>
            <consortium name="Lawrence Berkeley National Laboratory"/>
            <person name="Harder C.B."/>
            <person name="Miyauchi S."/>
            <person name="Viragh M."/>
            <person name="Kuo A."/>
            <person name="Thoen E."/>
            <person name="Andreopoulos B."/>
            <person name="Lu D."/>
            <person name="Skrede I."/>
            <person name="Drula E."/>
            <person name="Henrissat B."/>
            <person name="Morin E."/>
            <person name="Kohler A."/>
            <person name="Barry K."/>
            <person name="LaButti K."/>
            <person name="Morin E."/>
            <person name="Salamov A."/>
            <person name="Lipzen A."/>
            <person name="Mereny Z."/>
            <person name="Hegedus B."/>
            <person name="Baldrian P."/>
            <person name="Stursova M."/>
            <person name="Weitz H."/>
            <person name="Taylor A."/>
            <person name="Grigoriev I.V."/>
            <person name="Nagy L.G."/>
            <person name="Martin F."/>
            <person name="Kauserud H."/>
        </authorList>
    </citation>
    <scope>NUCLEOTIDE SEQUENCE</scope>
    <source>
        <strain evidence="2">9284</strain>
    </source>
</reference>
<dbReference type="EMBL" id="JARKIF010000006">
    <property type="protein sequence ID" value="KAJ7636687.1"/>
    <property type="molecule type" value="Genomic_DNA"/>
</dbReference>
<feature type="region of interest" description="Disordered" evidence="1">
    <location>
        <begin position="154"/>
        <end position="180"/>
    </location>
</feature>